<dbReference type="PROSITE" id="PS51059">
    <property type="entry name" value="PARP_CATALYTIC"/>
    <property type="match status" value="1"/>
</dbReference>
<dbReference type="InterPro" id="IPR012317">
    <property type="entry name" value="Poly(ADP-ribose)pol_cat_dom"/>
</dbReference>
<dbReference type="EC" id="2.4.2.-" evidence="7"/>
<dbReference type="GO" id="GO:1990404">
    <property type="term" value="F:NAD+-protein mono-ADP-ribosyltransferase activity"/>
    <property type="evidence" value="ECO:0007669"/>
    <property type="project" value="TreeGrafter"/>
</dbReference>
<dbReference type="GO" id="GO:0003714">
    <property type="term" value="F:transcription corepressor activity"/>
    <property type="evidence" value="ECO:0007669"/>
    <property type="project" value="TreeGrafter"/>
</dbReference>
<reference evidence="10" key="1">
    <citation type="submission" date="2023-04" db="EMBL/GenBank/DDBJ databases">
        <title>Chromosome-level genome of Chaenocephalus aceratus.</title>
        <authorList>
            <person name="Park H."/>
        </authorList>
    </citation>
    <scope>NUCLEOTIDE SEQUENCE</scope>
    <source>
        <strain evidence="10">DE</strain>
        <tissue evidence="10">Muscle</tissue>
    </source>
</reference>
<dbReference type="SUPFAM" id="SSF52949">
    <property type="entry name" value="Macro domain-like"/>
    <property type="match status" value="1"/>
</dbReference>
<evidence type="ECO:0000313" key="11">
    <source>
        <dbReference type="Proteomes" id="UP001228049"/>
    </source>
</evidence>
<dbReference type="InterPro" id="IPR052056">
    <property type="entry name" value="Mono-ARTD/PARP"/>
</dbReference>
<keyword evidence="3 7" id="KW-0808">Transferase</keyword>
<dbReference type="PANTHER" id="PTHR14453:SF107">
    <property type="entry name" value="POLY [ADP-RIBOSE] POLYMERASE"/>
    <property type="match status" value="1"/>
</dbReference>
<evidence type="ECO:0000256" key="7">
    <source>
        <dbReference type="RuleBase" id="RU362114"/>
    </source>
</evidence>
<dbReference type="PROSITE" id="PS51154">
    <property type="entry name" value="MACRO"/>
    <property type="match status" value="1"/>
</dbReference>
<comment type="subcellular location">
    <subcellularLocation>
        <location evidence="1">Nucleus</location>
    </subcellularLocation>
</comment>
<dbReference type="GO" id="GO:0010629">
    <property type="term" value="P:negative regulation of gene expression"/>
    <property type="evidence" value="ECO:0007669"/>
    <property type="project" value="TreeGrafter"/>
</dbReference>
<comment type="caution">
    <text evidence="10">The sequence shown here is derived from an EMBL/GenBank/DDBJ whole genome shotgun (WGS) entry which is preliminary data.</text>
</comment>
<organism evidence="10 11">
    <name type="scientific">Dissostichus eleginoides</name>
    <name type="common">Patagonian toothfish</name>
    <name type="synonym">Dissostichus amissus</name>
    <dbReference type="NCBI Taxonomy" id="100907"/>
    <lineage>
        <taxon>Eukaryota</taxon>
        <taxon>Metazoa</taxon>
        <taxon>Chordata</taxon>
        <taxon>Craniata</taxon>
        <taxon>Vertebrata</taxon>
        <taxon>Euteleostomi</taxon>
        <taxon>Actinopterygii</taxon>
        <taxon>Neopterygii</taxon>
        <taxon>Teleostei</taxon>
        <taxon>Neoteleostei</taxon>
        <taxon>Acanthomorphata</taxon>
        <taxon>Eupercaria</taxon>
        <taxon>Perciformes</taxon>
        <taxon>Notothenioidei</taxon>
        <taxon>Nototheniidae</taxon>
        <taxon>Dissostichus</taxon>
    </lineage>
</organism>
<evidence type="ECO:0000256" key="1">
    <source>
        <dbReference type="ARBA" id="ARBA00004123"/>
    </source>
</evidence>
<evidence type="ECO:0000256" key="5">
    <source>
        <dbReference type="ARBA" id="ARBA00023242"/>
    </source>
</evidence>
<name>A0AAD9BSU2_DISEL</name>
<dbReference type="InterPro" id="IPR043472">
    <property type="entry name" value="Macro_dom-like"/>
</dbReference>
<dbReference type="EMBL" id="JASDAP010000016">
    <property type="protein sequence ID" value="KAK1889600.1"/>
    <property type="molecule type" value="Genomic_DNA"/>
</dbReference>
<comment type="similarity">
    <text evidence="6">Belongs to the ARTD/PARP family.</text>
</comment>
<proteinExistence type="inferred from homology"/>
<accession>A0AAD9BSU2</accession>
<evidence type="ECO:0000256" key="4">
    <source>
        <dbReference type="ARBA" id="ARBA00023027"/>
    </source>
</evidence>
<keyword evidence="2 7" id="KW-0328">Glycosyltransferase</keyword>
<dbReference type="Pfam" id="PF00644">
    <property type="entry name" value="PARP"/>
    <property type="match status" value="1"/>
</dbReference>
<dbReference type="GO" id="GO:0070212">
    <property type="term" value="P:protein poly-ADP-ribosylation"/>
    <property type="evidence" value="ECO:0007669"/>
    <property type="project" value="TreeGrafter"/>
</dbReference>
<evidence type="ECO:0000256" key="2">
    <source>
        <dbReference type="ARBA" id="ARBA00022676"/>
    </source>
</evidence>
<feature type="domain" description="PARP catalytic" evidence="8">
    <location>
        <begin position="385"/>
        <end position="576"/>
    </location>
</feature>
<evidence type="ECO:0000256" key="3">
    <source>
        <dbReference type="ARBA" id="ARBA00022679"/>
    </source>
</evidence>
<protein>
    <recommendedName>
        <fullName evidence="7">Poly [ADP-ribose] polymerase</fullName>
        <shortName evidence="7">PARP</shortName>
        <ecNumber evidence="7">2.4.2.-</ecNumber>
    </recommendedName>
</protein>
<dbReference type="PANTHER" id="PTHR14453">
    <property type="entry name" value="PARP/ZINC FINGER CCCH TYPE DOMAIN CONTAINING PROTEIN"/>
    <property type="match status" value="1"/>
</dbReference>
<evidence type="ECO:0000256" key="6">
    <source>
        <dbReference type="ARBA" id="ARBA00024347"/>
    </source>
</evidence>
<dbReference type="CDD" id="cd01439">
    <property type="entry name" value="TCCD_inducible_PARP_like"/>
    <property type="match status" value="1"/>
</dbReference>
<keyword evidence="4 7" id="KW-0520">NAD</keyword>
<dbReference type="AlphaFoldDB" id="A0AAD9BSU2"/>
<dbReference type="Gene3D" id="3.90.228.10">
    <property type="match status" value="1"/>
</dbReference>
<evidence type="ECO:0000313" key="10">
    <source>
        <dbReference type="EMBL" id="KAK1889600.1"/>
    </source>
</evidence>
<dbReference type="SUPFAM" id="SSF56399">
    <property type="entry name" value="ADP-ribosylation"/>
    <property type="match status" value="1"/>
</dbReference>
<dbReference type="InterPro" id="IPR002589">
    <property type="entry name" value="Macro_dom"/>
</dbReference>
<dbReference type="GO" id="GO:0003950">
    <property type="term" value="F:NAD+ poly-ADP-ribosyltransferase activity"/>
    <property type="evidence" value="ECO:0007669"/>
    <property type="project" value="UniProtKB-UniRule"/>
</dbReference>
<sequence>MTVGGGVKLQLVFGDITDETTDAVVNTTDFVYFQNGVCKDILTVAGADVEAELKAAKYTRGDVFVSQSGNFPCEVLFHVCGQKDAVVIEQLVIRIVEHCESFGFECVAIPAICAGAGGLDPGVVAGAVLRGVKDATSSFGLNSLTDIRLVLLKINVFLAFKEEAMQMFSTAVINKVSVPQLPHVQQQQHPPSVEADLSIVCNSSTSQQSVFRFLGLSRKDVDGAKTKLKDLYQAQCYSQTFRQEELKDLTQDDVKDLKQLVETEGLYVELSQGTLKVSGLNNGVIKVMQMINASLHGNLRREVRVREEEDLYVRVAWCILGHRGNWERLPKTANHSLENNDVGGRIVDAQGNKWTMDLPKMEATRYLGGQTAKLKRLEHLPDFTLPLYWDNMAADESLKTVELLPSDAEYRTVKEAFKRTVGKTVLKIERLQNVICGAPMKLRRSKSLTSTNSRVENDNCESIIKTGFNRRFSGQNATSYGKGTYFAVNANYSAQPTYSKPAADGSQLMFVARVLTGIYTQGQQNMRVPPPVSNQEGHDRYDSVVDRMDNPQMYVVFHDNQAYPTTSSLSIDREEI</sequence>
<dbReference type="GO" id="GO:0005737">
    <property type="term" value="C:cytoplasm"/>
    <property type="evidence" value="ECO:0007669"/>
    <property type="project" value="TreeGrafter"/>
</dbReference>
<evidence type="ECO:0000259" key="9">
    <source>
        <dbReference type="PROSITE" id="PS51154"/>
    </source>
</evidence>
<evidence type="ECO:0000259" key="8">
    <source>
        <dbReference type="PROSITE" id="PS51059"/>
    </source>
</evidence>
<dbReference type="GO" id="GO:0005634">
    <property type="term" value="C:nucleus"/>
    <property type="evidence" value="ECO:0007669"/>
    <property type="project" value="UniProtKB-SubCell"/>
</dbReference>
<dbReference type="SMART" id="SM00506">
    <property type="entry name" value="A1pp"/>
    <property type="match status" value="1"/>
</dbReference>
<dbReference type="Pfam" id="PF01661">
    <property type="entry name" value="Macro"/>
    <property type="match status" value="1"/>
</dbReference>
<gene>
    <name evidence="10" type="ORF">KUDE01_014275</name>
</gene>
<dbReference type="Gene3D" id="3.40.220.10">
    <property type="entry name" value="Leucine Aminopeptidase, subunit E, domain 1"/>
    <property type="match status" value="1"/>
</dbReference>
<dbReference type="Proteomes" id="UP001228049">
    <property type="component" value="Unassembled WGS sequence"/>
</dbReference>
<feature type="domain" description="Macro" evidence="9">
    <location>
        <begin position="1"/>
        <end position="176"/>
    </location>
</feature>
<keyword evidence="5" id="KW-0539">Nucleus</keyword>
<keyword evidence="11" id="KW-1185">Reference proteome</keyword>